<dbReference type="EMBL" id="JAOYFB010000038">
    <property type="protein sequence ID" value="KAK4027005.1"/>
    <property type="molecule type" value="Genomic_DNA"/>
</dbReference>
<gene>
    <name evidence="1" type="ORF">OUZ56_016025</name>
</gene>
<protein>
    <submittedName>
        <fullName evidence="1">Uncharacterized protein</fullName>
    </submittedName>
</protein>
<proteinExistence type="predicted"/>
<accession>A0ABR0APM4</accession>
<dbReference type="Proteomes" id="UP001234178">
    <property type="component" value="Unassembled WGS sequence"/>
</dbReference>
<name>A0ABR0APM4_9CRUS</name>
<sequence>MENPLEDEEEVKVLKKTILDIRCTSSQFTRSLTTVGCFVLTYTHDGLKSYRRDVSKRNRVQPNGSRLTENERKHLDKERKYYVYDYEVIKFG</sequence>
<reference evidence="1 2" key="1">
    <citation type="journal article" date="2023" name="Nucleic Acids Res.">
        <title>The hologenome of Daphnia magna reveals possible DNA methylation and microbiome-mediated evolution of the host genome.</title>
        <authorList>
            <person name="Chaturvedi A."/>
            <person name="Li X."/>
            <person name="Dhandapani V."/>
            <person name="Marshall H."/>
            <person name="Kissane S."/>
            <person name="Cuenca-Cambronero M."/>
            <person name="Asole G."/>
            <person name="Calvet F."/>
            <person name="Ruiz-Romero M."/>
            <person name="Marangio P."/>
            <person name="Guigo R."/>
            <person name="Rago D."/>
            <person name="Mirbahai L."/>
            <person name="Eastwood N."/>
            <person name="Colbourne J.K."/>
            <person name="Zhou J."/>
            <person name="Mallon E."/>
            <person name="Orsini L."/>
        </authorList>
    </citation>
    <scope>NUCLEOTIDE SEQUENCE [LARGE SCALE GENOMIC DNA]</scope>
    <source>
        <strain evidence="1">LRV0_1</strain>
    </source>
</reference>
<organism evidence="1 2">
    <name type="scientific">Daphnia magna</name>
    <dbReference type="NCBI Taxonomy" id="35525"/>
    <lineage>
        <taxon>Eukaryota</taxon>
        <taxon>Metazoa</taxon>
        <taxon>Ecdysozoa</taxon>
        <taxon>Arthropoda</taxon>
        <taxon>Crustacea</taxon>
        <taxon>Branchiopoda</taxon>
        <taxon>Diplostraca</taxon>
        <taxon>Cladocera</taxon>
        <taxon>Anomopoda</taxon>
        <taxon>Daphniidae</taxon>
        <taxon>Daphnia</taxon>
    </lineage>
</organism>
<evidence type="ECO:0000313" key="2">
    <source>
        <dbReference type="Proteomes" id="UP001234178"/>
    </source>
</evidence>
<comment type="caution">
    <text evidence="1">The sequence shown here is derived from an EMBL/GenBank/DDBJ whole genome shotgun (WGS) entry which is preliminary data.</text>
</comment>
<evidence type="ECO:0000313" key="1">
    <source>
        <dbReference type="EMBL" id="KAK4027005.1"/>
    </source>
</evidence>
<keyword evidence="2" id="KW-1185">Reference proteome</keyword>